<dbReference type="InterPro" id="IPR013882">
    <property type="entry name" value="Ctp1_C"/>
</dbReference>
<dbReference type="GO" id="GO:0006281">
    <property type="term" value="P:DNA repair"/>
    <property type="evidence" value="ECO:0007669"/>
    <property type="project" value="InterPro"/>
</dbReference>
<protein>
    <recommendedName>
        <fullName evidence="6">DNA endonuclease activator Ctp1 C-terminal domain-containing protein</fullName>
    </recommendedName>
</protein>
<organism evidence="7 8">
    <name type="scientific">Rhizopus microsporus</name>
    <dbReference type="NCBI Taxonomy" id="58291"/>
    <lineage>
        <taxon>Eukaryota</taxon>
        <taxon>Fungi</taxon>
        <taxon>Fungi incertae sedis</taxon>
        <taxon>Mucoromycota</taxon>
        <taxon>Mucoromycotina</taxon>
        <taxon>Mucoromycetes</taxon>
        <taxon>Mucorales</taxon>
        <taxon>Mucorineae</taxon>
        <taxon>Rhizopodaceae</taxon>
        <taxon>Rhizopus</taxon>
    </lineage>
</organism>
<dbReference type="OMA" id="DSQAMSI"/>
<accession>A0A1X0S3Q5</accession>
<dbReference type="GO" id="GO:0005634">
    <property type="term" value="C:nucleus"/>
    <property type="evidence" value="ECO:0007669"/>
    <property type="project" value="UniProtKB-SubCell"/>
</dbReference>
<dbReference type="AlphaFoldDB" id="A0A1X0S3Q5"/>
<keyword evidence="3" id="KW-0539">Nucleus</keyword>
<feature type="region of interest" description="Disordered" evidence="5">
    <location>
        <begin position="178"/>
        <end position="224"/>
    </location>
</feature>
<evidence type="ECO:0000256" key="1">
    <source>
        <dbReference type="ARBA" id="ARBA00004123"/>
    </source>
</evidence>
<evidence type="ECO:0000256" key="5">
    <source>
        <dbReference type="SAM" id="MobiDB-lite"/>
    </source>
</evidence>
<evidence type="ECO:0000313" key="7">
    <source>
        <dbReference type="EMBL" id="ORE18927.1"/>
    </source>
</evidence>
<feature type="domain" description="DNA endonuclease activator Ctp1 C-terminal" evidence="6">
    <location>
        <begin position="257"/>
        <end position="292"/>
    </location>
</feature>
<proteinExistence type="predicted"/>
<comment type="subcellular location">
    <subcellularLocation>
        <location evidence="1">Nucleus</location>
    </subcellularLocation>
</comment>
<reference evidence="7 8" key="1">
    <citation type="journal article" date="2016" name="Proc. Natl. Acad. Sci. U.S.A.">
        <title>Lipid metabolic changes in an early divergent fungus govern the establishment of a mutualistic symbiosis with endobacteria.</title>
        <authorList>
            <person name="Lastovetsky O.A."/>
            <person name="Gaspar M.L."/>
            <person name="Mondo S.J."/>
            <person name="LaButti K.M."/>
            <person name="Sandor L."/>
            <person name="Grigoriev I.V."/>
            <person name="Henry S.A."/>
            <person name="Pawlowska T.E."/>
        </authorList>
    </citation>
    <scope>NUCLEOTIDE SEQUENCE [LARGE SCALE GENOMIC DNA]</scope>
    <source>
        <strain evidence="7 8">ATCC 11559</strain>
    </source>
</reference>
<evidence type="ECO:0000259" key="6">
    <source>
        <dbReference type="Pfam" id="PF08573"/>
    </source>
</evidence>
<name>A0A1X0S3Q5_RHIZD</name>
<dbReference type="Pfam" id="PF08573">
    <property type="entry name" value="SAE2"/>
    <property type="match status" value="1"/>
</dbReference>
<evidence type="ECO:0000256" key="3">
    <source>
        <dbReference type="ARBA" id="ARBA00023242"/>
    </source>
</evidence>
<keyword evidence="4" id="KW-0175">Coiled coil</keyword>
<keyword evidence="2" id="KW-0227">DNA damage</keyword>
<dbReference type="VEuPathDB" id="FungiDB:BCV72DRAFT_5902"/>
<evidence type="ECO:0000256" key="2">
    <source>
        <dbReference type="ARBA" id="ARBA00022763"/>
    </source>
</evidence>
<feature type="compositionally biased region" description="Polar residues" evidence="5">
    <location>
        <begin position="178"/>
        <end position="187"/>
    </location>
</feature>
<feature type="region of interest" description="Disordered" evidence="5">
    <location>
        <begin position="144"/>
        <end position="164"/>
    </location>
</feature>
<evidence type="ECO:0000313" key="8">
    <source>
        <dbReference type="Proteomes" id="UP000242381"/>
    </source>
</evidence>
<sequence length="304" mass="35726">MSLESEVDRLKKNLDRERITVRLQQQTIQDLENKLKEYQDKSNTETSNELELEESQLLKEQFERKVAELETIIKENNQQLLALRNNIQAYEKQVTENHQEIYRLQDVIRELQLSLTEKSSIVDSQAMSILSYKNQIQKLQKKLELPIHPNSKQAMKPYYRKPQPLKQHTTNSMLMRQQQQLLDTQPPSSSSSSSGKENEVIEQQPRLQPLEKPPISTSSEPTEFTRARHERIHMHGETCVACEKFYDTTPLPDVHDQTVQYTASERIQLHSRHRHRQRATTPPGFWDMEFGSPEVDSTRRIRLT</sequence>
<gene>
    <name evidence="7" type="ORF">BCV71DRAFT_263431</name>
</gene>
<feature type="coiled-coil region" evidence="4">
    <location>
        <begin position="14"/>
        <end position="100"/>
    </location>
</feature>
<evidence type="ECO:0000256" key="4">
    <source>
        <dbReference type="SAM" id="Coils"/>
    </source>
</evidence>
<dbReference type="Proteomes" id="UP000242381">
    <property type="component" value="Unassembled WGS sequence"/>
</dbReference>
<dbReference type="EMBL" id="KV921320">
    <property type="protein sequence ID" value="ORE18927.1"/>
    <property type="molecule type" value="Genomic_DNA"/>
</dbReference>